<keyword evidence="2" id="KW-1185">Reference proteome</keyword>
<evidence type="ECO:0000313" key="2">
    <source>
        <dbReference type="Proteomes" id="UP001500353"/>
    </source>
</evidence>
<gene>
    <name evidence="1" type="ORF">GCM10023210_04530</name>
</gene>
<reference evidence="2" key="1">
    <citation type="journal article" date="2019" name="Int. J. Syst. Evol. Microbiol.">
        <title>The Global Catalogue of Microorganisms (GCM) 10K type strain sequencing project: providing services to taxonomists for standard genome sequencing and annotation.</title>
        <authorList>
            <consortium name="The Broad Institute Genomics Platform"/>
            <consortium name="The Broad Institute Genome Sequencing Center for Infectious Disease"/>
            <person name="Wu L."/>
            <person name="Ma J."/>
        </authorList>
    </citation>
    <scope>NUCLEOTIDE SEQUENCE [LARGE SCALE GENOMIC DNA]</scope>
    <source>
        <strain evidence="2">JCM 18019</strain>
    </source>
</reference>
<name>A0ABP9LVI2_9FLAO</name>
<dbReference type="EMBL" id="BAABHX010000001">
    <property type="protein sequence ID" value="GAA5084576.1"/>
    <property type="molecule type" value="Genomic_DNA"/>
</dbReference>
<proteinExistence type="predicted"/>
<comment type="caution">
    <text evidence="1">The sequence shown here is derived from an EMBL/GenBank/DDBJ whole genome shotgun (WGS) entry which is preliminary data.</text>
</comment>
<sequence>MEKLKPIVKSRINKAYDHPENNGLLYKKYGKYENIKDYSEREIIEMLYGIYKTSKILIASDTIINLNDVVESTCILADVSYIKKPTLEDYKVNSHNTIDNIRTFYIKDYFLITDDKNGKRQEHRITDFLRKIGFLRVGRGKHIGYYSISNSYKTLQGGLYPKDLFYPIKRYINGLFFSDDYKISKFSVDSPIKIVANIK</sequence>
<organism evidence="1 2">
    <name type="scientific">Chryseobacterium ginsengisoli</name>
    <dbReference type="NCBI Taxonomy" id="363853"/>
    <lineage>
        <taxon>Bacteria</taxon>
        <taxon>Pseudomonadati</taxon>
        <taxon>Bacteroidota</taxon>
        <taxon>Flavobacteriia</taxon>
        <taxon>Flavobacteriales</taxon>
        <taxon>Weeksellaceae</taxon>
        <taxon>Chryseobacterium group</taxon>
        <taxon>Chryseobacterium</taxon>
    </lineage>
</organism>
<protein>
    <submittedName>
        <fullName evidence="1">Uncharacterized protein</fullName>
    </submittedName>
</protein>
<dbReference type="Proteomes" id="UP001500353">
    <property type="component" value="Unassembled WGS sequence"/>
</dbReference>
<dbReference type="RefSeq" id="WP_345200038.1">
    <property type="nucleotide sequence ID" value="NZ_BAABHX010000001.1"/>
</dbReference>
<evidence type="ECO:0000313" key="1">
    <source>
        <dbReference type="EMBL" id="GAA5084576.1"/>
    </source>
</evidence>
<accession>A0ABP9LVI2</accession>